<dbReference type="EMBL" id="CAJVPM010006329">
    <property type="protein sequence ID" value="CAG8533788.1"/>
    <property type="molecule type" value="Genomic_DNA"/>
</dbReference>
<protein>
    <submittedName>
        <fullName evidence="1">11329_t:CDS:1</fullName>
    </submittedName>
</protein>
<sequence>PFIRLAARLGKAKQSLPDRLVFDAHVTVLLPAFFVLGLPLAAPPAHAQASAGMPAETRAHQRTADASRNTVTPRVNIVDTASVVLRATVKAGHAAERFGIAEVFPGTGVVAVTLAGESGRGDSLAAVKAGTLGRSNTAHPGNRSRVKACCAGSVGGLVVARQDTERRGQCDNTRVVAGQVIVGVHGQVAGNRRDGVEGICGRGGLNRRQGRGQRLIAVIGRAEGASMAGAVDTAQSSSCCASKRLTVASVAVDCVWDRGHCWRLAPVARVIFSFLLAARNDTAAVVVARVYWRVVLDFVVAGRAFLVLAASQSVPCLLLLATAPILLASFKASAAMAKTGRLSDDDAAMSLVFPSWAAGSECAAGKGDVRWIRGSRYTVVFWSEWCDVGVI</sequence>
<feature type="non-terminal residue" evidence="1">
    <location>
        <position position="1"/>
    </location>
</feature>
<gene>
    <name evidence="1" type="ORF">SCALOS_LOCUS4563</name>
</gene>
<reference evidence="1" key="1">
    <citation type="submission" date="2021-06" db="EMBL/GenBank/DDBJ databases">
        <authorList>
            <person name="Kallberg Y."/>
            <person name="Tangrot J."/>
            <person name="Rosling A."/>
        </authorList>
    </citation>
    <scope>NUCLEOTIDE SEQUENCE</scope>
    <source>
        <strain evidence="1">AU212A</strain>
    </source>
</reference>
<organism evidence="1 2">
    <name type="scientific">Scutellospora calospora</name>
    <dbReference type="NCBI Taxonomy" id="85575"/>
    <lineage>
        <taxon>Eukaryota</taxon>
        <taxon>Fungi</taxon>
        <taxon>Fungi incertae sedis</taxon>
        <taxon>Mucoromycota</taxon>
        <taxon>Glomeromycotina</taxon>
        <taxon>Glomeromycetes</taxon>
        <taxon>Diversisporales</taxon>
        <taxon>Gigasporaceae</taxon>
        <taxon>Scutellospora</taxon>
    </lineage>
</organism>
<keyword evidence="2" id="KW-1185">Reference proteome</keyword>
<name>A0ACA9LJ74_9GLOM</name>
<accession>A0ACA9LJ74</accession>
<evidence type="ECO:0000313" key="2">
    <source>
        <dbReference type="Proteomes" id="UP000789860"/>
    </source>
</evidence>
<evidence type="ECO:0000313" key="1">
    <source>
        <dbReference type="EMBL" id="CAG8533788.1"/>
    </source>
</evidence>
<proteinExistence type="predicted"/>
<comment type="caution">
    <text evidence="1">The sequence shown here is derived from an EMBL/GenBank/DDBJ whole genome shotgun (WGS) entry which is preliminary data.</text>
</comment>
<dbReference type="Proteomes" id="UP000789860">
    <property type="component" value="Unassembled WGS sequence"/>
</dbReference>